<dbReference type="InterPro" id="IPR036259">
    <property type="entry name" value="MFS_trans_sf"/>
</dbReference>
<comment type="subcellular location">
    <subcellularLocation>
        <location evidence="1">Cell membrane</location>
        <topology evidence="1">Multi-pass membrane protein</topology>
    </subcellularLocation>
</comment>
<feature type="transmembrane region" description="Helical" evidence="7">
    <location>
        <begin position="270"/>
        <end position="289"/>
    </location>
</feature>
<keyword evidence="5 7" id="KW-0472">Membrane</keyword>
<keyword evidence="10" id="KW-1185">Reference proteome</keyword>
<feature type="region of interest" description="Disordered" evidence="6">
    <location>
        <begin position="532"/>
        <end position="556"/>
    </location>
</feature>
<feature type="transmembrane region" description="Helical" evidence="7">
    <location>
        <begin position="476"/>
        <end position="496"/>
    </location>
</feature>
<dbReference type="Gene3D" id="1.20.1250.20">
    <property type="entry name" value="MFS general substrate transporter like domains"/>
    <property type="match status" value="2"/>
</dbReference>
<evidence type="ECO:0000256" key="5">
    <source>
        <dbReference type="ARBA" id="ARBA00023136"/>
    </source>
</evidence>
<feature type="transmembrane region" description="Helical" evidence="7">
    <location>
        <begin position="338"/>
        <end position="360"/>
    </location>
</feature>
<feature type="transmembrane region" description="Helical" evidence="7">
    <location>
        <begin position="152"/>
        <end position="175"/>
    </location>
</feature>
<evidence type="ECO:0000256" key="4">
    <source>
        <dbReference type="ARBA" id="ARBA00022989"/>
    </source>
</evidence>
<evidence type="ECO:0000256" key="2">
    <source>
        <dbReference type="ARBA" id="ARBA00022448"/>
    </source>
</evidence>
<organism evidence="9 10">
    <name type="scientific">Amycolatopsis alkalitolerans</name>
    <dbReference type="NCBI Taxonomy" id="2547244"/>
    <lineage>
        <taxon>Bacteria</taxon>
        <taxon>Bacillati</taxon>
        <taxon>Actinomycetota</taxon>
        <taxon>Actinomycetes</taxon>
        <taxon>Pseudonocardiales</taxon>
        <taxon>Pseudonocardiaceae</taxon>
        <taxon>Amycolatopsis</taxon>
    </lineage>
</organism>
<dbReference type="InterPro" id="IPR020846">
    <property type="entry name" value="MFS_dom"/>
</dbReference>
<gene>
    <name evidence="9" type="ORF">FG385_30760</name>
</gene>
<evidence type="ECO:0000256" key="7">
    <source>
        <dbReference type="SAM" id="Phobius"/>
    </source>
</evidence>
<evidence type="ECO:0000259" key="8">
    <source>
        <dbReference type="PROSITE" id="PS50850"/>
    </source>
</evidence>
<dbReference type="PANTHER" id="PTHR42718">
    <property type="entry name" value="MAJOR FACILITATOR SUPERFAMILY MULTIDRUG TRANSPORTER MFSC"/>
    <property type="match status" value="1"/>
</dbReference>
<feature type="transmembrane region" description="Helical" evidence="7">
    <location>
        <begin position="121"/>
        <end position="140"/>
    </location>
</feature>
<evidence type="ECO:0000256" key="6">
    <source>
        <dbReference type="SAM" id="MobiDB-lite"/>
    </source>
</evidence>
<evidence type="ECO:0000313" key="9">
    <source>
        <dbReference type="EMBL" id="TNC20599.1"/>
    </source>
</evidence>
<evidence type="ECO:0000313" key="10">
    <source>
        <dbReference type="Proteomes" id="UP000305546"/>
    </source>
</evidence>
<keyword evidence="3 7" id="KW-0812">Transmembrane</keyword>
<dbReference type="GO" id="GO:0005886">
    <property type="term" value="C:plasma membrane"/>
    <property type="evidence" value="ECO:0007669"/>
    <property type="project" value="UniProtKB-SubCell"/>
</dbReference>
<feature type="region of interest" description="Disordered" evidence="6">
    <location>
        <begin position="32"/>
        <end position="52"/>
    </location>
</feature>
<dbReference type="Proteomes" id="UP000305546">
    <property type="component" value="Unassembled WGS sequence"/>
</dbReference>
<keyword evidence="2" id="KW-0813">Transport</keyword>
<protein>
    <submittedName>
        <fullName evidence="9">MFS transporter</fullName>
    </submittedName>
</protein>
<dbReference type="CDD" id="cd17504">
    <property type="entry name" value="MFS_MMR_MDR_like"/>
    <property type="match status" value="1"/>
</dbReference>
<feature type="transmembrane region" description="Helical" evidence="7">
    <location>
        <begin position="380"/>
        <end position="397"/>
    </location>
</feature>
<feature type="compositionally biased region" description="Polar residues" evidence="6">
    <location>
        <begin position="546"/>
        <end position="556"/>
    </location>
</feature>
<keyword evidence="4 7" id="KW-1133">Transmembrane helix</keyword>
<feature type="transmembrane region" description="Helical" evidence="7">
    <location>
        <begin position="295"/>
        <end position="317"/>
    </location>
</feature>
<reference evidence="9 10" key="1">
    <citation type="submission" date="2019-06" db="EMBL/GenBank/DDBJ databases">
        <title>Amycolatopsis alkalitolerans sp. nov., isolated from Gastrodia elata Blume.</title>
        <authorList>
            <person name="Narsing Rao M.P."/>
            <person name="Li W.J."/>
        </authorList>
    </citation>
    <scope>NUCLEOTIDE SEQUENCE [LARGE SCALE GENOMIC DNA]</scope>
    <source>
        <strain evidence="9 10">SYSUP0005</strain>
    </source>
</reference>
<proteinExistence type="predicted"/>
<dbReference type="GO" id="GO:0022857">
    <property type="term" value="F:transmembrane transporter activity"/>
    <property type="evidence" value="ECO:0007669"/>
    <property type="project" value="InterPro"/>
</dbReference>
<evidence type="ECO:0000256" key="1">
    <source>
        <dbReference type="ARBA" id="ARBA00004651"/>
    </source>
</evidence>
<dbReference type="Pfam" id="PF07690">
    <property type="entry name" value="MFS_1"/>
    <property type="match status" value="1"/>
</dbReference>
<name>A0A5C4LTK5_9PSEU</name>
<dbReference type="PROSITE" id="PS50850">
    <property type="entry name" value="MFS"/>
    <property type="match status" value="1"/>
</dbReference>
<dbReference type="SUPFAM" id="SSF103473">
    <property type="entry name" value="MFS general substrate transporter"/>
    <property type="match status" value="1"/>
</dbReference>
<comment type="caution">
    <text evidence="9">The sequence shown here is derived from an EMBL/GenBank/DDBJ whole genome shotgun (WGS) entry which is preliminary data.</text>
</comment>
<feature type="transmembrane region" description="Helical" evidence="7">
    <location>
        <begin position="181"/>
        <end position="198"/>
    </location>
</feature>
<sequence>MRWRWSCPARRTAASATSTPARFSATCSSSARRFPRSGRCTPTSASRARGGTVASSSSRWTFVPYQRSPVGRHSVARDGAPHRGITLAVLCVSSGSYTLLQSALFPVLTTLQTSLHTSQANVTWVLTAYLLSASVCTPILGRLGDRWGRKRLFVVALGSLAVGSLLTALATTLPLMVVGRAGQGAGGGVLPLAFGIVHDLLPARAVAGAIGLISGISGIGAGLGIVLAGPVVDYLGYHWLFWLPLVPTAAAAIAALIVIPPSPVQTGGTLRWPAFVLLSVWLVALLLAVSEANLWGWTSVGTLGLLLASVVVFVAWVRVESRSPTPLIDMRLMKIRGVWSNNLAALLIGTCMYAPLSFAAELVQTRRSAGYGFGATLTEAGLYLAPQPTVAILLGLVNGMLTARFGSRSILLCGGVFCCASPVLLAFAHTSPWEIYLSMVCMGIGVALVFAAQSHISVSAVPPAQTGVSAGMTANIRLMGGSIGAALIGTIITAALRPDGVPAESGYRYGFLTLALIAAVGTVVATLVPRDRHGPARPPAPEAVRCTSSAAVTRGG</sequence>
<feature type="transmembrane region" description="Helical" evidence="7">
    <location>
        <begin position="205"/>
        <end position="227"/>
    </location>
</feature>
<feature type="transmembrane region" description="Helical" evidence="7">
    <location>
        <begin position="87"/>
        <end position="109"/>
    </location>
</feature>
<feature type="transmembrane region" description="Helical" evidence="7">
    <location>
        <begin position="435"/>
        <end position="456"/>
    </location>
</feature>
<dbReference type="PANTHER" id="PTHR42718:SF9">
    <property type="entry name" value="MAJOR FACILITATOR SUPERFAMILY MULTIDRUG TRANSPORTER MFSC"/>
    <property type="match status" value="1"/>
</dbReference>
<feature type="domain" description="Major facilitator superfamily (MFS) profile" evidence="8">
    <location>
        <begin position="86"/>
        <end position="533"/>
    </location>
</feature>
<accession>A0A5C4LTK5</accession>
<dbReference type="InterPro" id="IPR011701">
    <property type="entry name" value="MFS"/>
</dbReference>
<dbReference type="AlphaFoldDB" id="A0A5C4LTK5"/>
<feature type="transmembrane region" description="Helical" evidence="7">
    <location>
        <begin position="409"/>
        <end position="429"/>
    </location>
</feature>
<feature type="transmembrane region" description="Helical" evidence="7">
    <location>
        <begin position="239"/>
        <end position="258"/>
    </location>
</feature>
<evidence type="ECO:0000256" key="3">
    <source>
        <dbReference type="ARBA" id="ARBA00022692"/>
    </source>
</evidence>
<dbReference type="EMBL" id="VDFW01000042">
    <property type="protein sequence ID" value="TNC20599.1"/>
    <property type="molecule type" value="Genomic_DNA"/>
</dbReference>
<feature type="transmembrane region" description="Helical" evidence="7">
    <location>
        <begin position="508"/>
        <end position="528"/>
    </location>
</feature>